<dbReference type="STRING" id="1479485.DA73_0220425"/>
<accession>A0A0C1QZD2</accession>
<evidence type="ECO:0000313" key="1">
    <source>
        <dbReference type="EMBL" id="KAF3886862.1"/>
    </source>
</evidence>
<gene>
    <name evidence="2" type="ORF">DA73_0220425</name>
    <name evidence="1" type="ORF">DA73_0400016245</name>
</gene>
<dbReference type="RefSeq" id="WP_050045857.1">
    <property type="nucleotide sequence ID" value="NZ_JHEG04000001.1"/>
</dbReference>
<protein>
    <submittedName>
        <fullName evidence="2">Uncharacterized protein</fullName>
    </submittedName>
</protein>
<evidence type="ECO:0000313" key="3">
    <source>
        <dbReference type="Proteomes" id="UP000029738"/>
    </source>
</evidence>
<dbReference type="Proteomes" id="UP000029738">
    <property type="component" value="Unassembled WGS sequence"/>
</dbReference>
<evidence type="ECO:0000313" key="2">
    <source>
        <dbReference type="EMBL" id="KIE10839.1"/>
    </source>
</evidence>
<organism evidence="2">
    <name type="scientific">Tolypothrix bouteillei VB521301</name>
    <dbReference type="NCBI Taxonomy" id="1479485"/>
    <lineage>
        <taxon>Bacteria</taxon>
        <taxon>Bacillati</taxon>
        <taxon>Cyanobacteriota</taxon>
        <taxon>Cyanophyceae</taxon>
        <taxon>Nostocales</taxon>
        <taxon>Tolypothrichaceae</taxon>
        <taxon>Tolypothrix</taxon>
    </lineage>
</organism>
<reference evidence="1" key="2">
    <citation type="submission" date="2019-11" db="EMBL/GenBank/DDBJ databases">
        <title>Improved Assembly of Tolypothrix boutellei genome.</title>
        <authorList>
            <person name="Sarangi A.N."/>
            <person name="Mukherjee M."/>
            <person name="Ghosh S."/>
            <person name="Singh D."/>
            <person name="Das A."/>
            <person name="Kant S."/>
            <person name="Prusty A."/>
            <person name="Tripathy S."/>
        </authorList>
    </citation>
    <scope>NUCLEOTIDE SEQUENCE</scope>
    <source>
        <strain evidence="1">VB521301</strain>
    </source>
</reference>
<comment type="caution">
    <text evidence="2">The sequence shown here is derived from an EMBL/GenBank/DDBJ whole genome shotgun (WGS) entry which is preliminary data.</text>
</comment>
<keyword evidence="3" id="KW-1185">Reference proteome</keyword>
<dbReference type="AlphaFoldDB" id="A0A0C1QZD2"/>
<dbReference type="EMBL" id="JHEG02000048">
    <property type="protein sequence ID" value="KIE10839.1"/>
    <property type="molecule type" value="Genomic_DNA"/>
</dbReference>
<proteinExistence type="predicted"/>
<dbReference type="EMBL" id="JHEG04000001">
    <property type="protein sequence ID" value="KAF3886862.1"/>
    <property type="molecule type" value="Genomic_DNA"/>
</dbReference>
<sequence>MLTRSLTGGGASKYVFPGGAWERELVEIGNESWRSLGTRVGGNREREYLPLTDRESLNSW</sequence>
<dbReference type="OrthoDB" id="6636047at2"/>
<reference evidence="2" key="1">
    <citation type="journal article" date="2015" name="Genome Announc.">
        <title>Draft Genome Sequence of Tolypothrix boutellei Strain VB521301.</title>
        <authorList>
            <person name="Chandrababunaidu M.M."/>
            <person name="Singh D."/>
            <person name="Sen D."/>
            <person name="Bhan S."/>
            <person name="Das S."/>
            <person name="Gupta A."/>
            <person name="Adhikary S.P."/>
            <person name="Tripathy S."/>
        </authorList>
    </citation>
    <scope>NUCLEOTIDE SEQUENCE</scope>
    <source>
        <strain evidence="2">VB521301</strain>
    </source>
</reference>
<name>A0A0C1QZD2_9CYAN</name>